<evidence type="ECO:0000313" key="2">
    <source>
        <dbReference type="EMBL" id="CAG6610514.1"/>
    </source>
</evidence>
<name>A0A8D8LGY6_9HEMI</name>
<feature type="transmembrane region" description="Helical" evidence="1">
    <location>
        <begin position="6"/>
        <end position="26"/>
    </location>
</feature>
<keyword evidence="1" id="KW-0472">Membrane</keyword>
<dbReference type="EMBL" id="HBUF01018656">
    <property type="protein sequence ID" value="CAG6610516.1"/>
    <property type="molecule type" value="Transcribed_RNA"/>
</dbReference>
<dbReference type="AlphaFoldDB" id="A0A8D8LGY6"/>
<accession>A0A8D8LGY6</accession>
<protein>
    <submittedName>
        <fullName evidence="2">Uncharacterized protein</fullName>
    </submittedName>
</protein>
<dbReference type="EMBL" id="HBUF01018655">
    <property type="protein sequence ID" value="CAG6610514.1"/>
    <property type="molecule type" value="Transcribed_RNA"/>
</dbReference>
<evidence type="ECO:0000256" key="1">
    <source>
        <dbReference type="SAM" id="Phobius"/>
    </source>
</evidence>
<organism evidence="2">
    <name type="scientific">Cacopsylla melanoneura</name>
    <dbReference type="NCBI Taxonomy" id="428564"/>
    <lineage>
        <taxon>Eukaryota</taxon>
        <taxon>Metazoa</taxon>
        <taxon>Ecdysozoa</taxon>
        <taxon>Arthropoda</taxon>
        <taxon>Hexapoda</taxon>
        <taxon>Insecta</taxon>
        <taxon>Pterygota</taxon>
        <taxon>Neoptera</taxon>
        <taxon>Paraneoptera</taxon>
        <taxon>Hemiptera</taxon>
        <taxon>Sternorrhyncha</taxon>
        <taxon>Psylloidea</taxon>
        <taxon>Psyllidae</taxon>
        <taxon>Psyllinae</taxon>
        <taxon>Cacopsylla</taxon>
    </lineage>
</organism>
<feature type="transmembrane region" description="Helical" evidence="1">
    <location>
        <begin position="72"/>
        <end position="90"/>
    </location>
</feature>
<proteinExistence type="predicted"/>
<keyword evidence="1" id="KW-0812">Transmembrane</keyword>
<sequence length="111" mass="12472">MFLSPVVTASTSSIALVVSCIILYYYPFRRNIISIWKIVNLIFSSDSHVSLTDGEIRYTSFHTIAAQGHSKCSSCVYFLLFLFAFIPNVYRMDQGLGPINSKTSNFALLQC</sequence>
<keyword evidence="1" id="KW-1133">Transmembrane helix</keyword>
<reference evidence="2" key="1">
    <citation type="submission" date="2021-05" db="EMBL/GenBank/DDBJ databases">
        <authorList>
            <person name="Alioto T."/>
            <person name="Alioto T."/>
            <person name="Gomez Garrido J."/>
        </authorList>
    </citation>
    <scope>NUCLEOTIDE SEQUENCE</scope>
</reference>